<sequence>MQDEEDILSVLFRIGRNYGVFASQFIECIKELKPSSDGKLKLDSYPVAAFLVLAISAHLSCEEGTQNIPDTMFSYALPLWGKISKSLRNFVNLDYLFSYLCHHSGVHCSMANWDYEKEWMEKLQHLSKESCLTSHPSCDVRSQIHNNPETCVKEEIEKSPHALDILQLQPEMTTLNDEAAHSIFLILELVGGVWSSVQLKCQHGPISTLRACQDELQMLGGNGGCTNPVTIFVSQYIEMIHVLLQAWRQLLPRKFIVIGMQNLDIILSNLDIALIGLRYSFPGLSKEEEIHLLELVLLCCVARLFRIGICSQSLLRRINSTICRIEHLCGENLPIMSNFVKEAKHMFFEGKNESCKPFLVSRLFSHFSLERLQFSGKFGHIKALVEVKGNDSENPINFYPKFPVGIPFQIKLYGVSKNDRIRIWIEMIVDGFSTQHSFIDSSKFDQVSDKLSFYSANISFYRSPNVASFVMKAHVVMECPSEHDLYMKKKSKTGPKYVTTSLSKMKDIYLVNVKK</sequence>
<evidence type="ECO:0000313" key="4">
    <source>
        <dbReference type="EMBL" id="KMZ63622.1"/>
    </source>
</evidence>
<comment type="subcellular location">
    <subcellularLocation>
        <location evidence="1">Nucleus</location>
    </subcellularLocation>
</comment>
<dbReference type="InterPro" id="IPR057412">
    <property type="entry name" value="INTS4_C"/>
</dbReference>
<dbReference type="PANTHER" id="PTHR20938:SF0">
    <property type="entry name" value="INTEGRATOR COMPLEX SUBUNIT 4"/>
    <property type="match status" value="1"/>
</dbReference>
<evidence type="ECO:0000313" key="5">
    <source>
        <dbReference type="Proteomes" id="UP000036987"/>
    </source>
</evidence>
<reference evidence="5" key="1">
    <citation type="journal article" date="2016" name="Nature">
        <title>The genome of the seagrass Zostera marina reveals angiosperm adaptation to the sea.</title>
        <authorList>
            <person name="Olsen J.L."/>
            <person name="Rouze P."/>
            <person name="Verhelst B."/>
            <person name="Lin Y.-C."/>
            <person name="Bayer T."/>
            <person name="Collen J."/>
            <person name="Dattolo E."/>
            <person name="De Paoli E."/>
            <person name="Dittami S."/>
            <person name="Maumus F."/>
            <person name="Michel G."/>
            <person name="Kersting A."/>
            <person name="Lauritano C."/>
            <person name="Lohaus R."/>
            <person name="Toepel M."/>
            <person name="Tonon T."/>
            <person name="Vanneste K."/>
            <person name="Amirebrahimi M."/>
            <person name="Brakel J."/>
            <person name="Bostroem C."/>
            <person name="Chovatia M."/>
            <person name="Grimwood J."/>
            <person name="Jenkins J.W."/>
            <person name="Jueterbock A."/>
            <person name="Mraz A."/>
            <person name="Stam W.T."/>
            <person name="Tice H."/>
            <person name="Bornberg-Bauer E."/>
            <person name="Green P.J."/>
            <person name="Pearson G.A."/>
            <person name="Procaccini G."/>
            <person name="Duarte C.M."/>
            <person name="Schmutz J."/>
            <person name="Reusch T.B.H."/>
            <person name="Van de Peer Y."/>
        </authorList>
    </citation>
    <scope>NUCLEOTIDE SEQUENCE [LARGE SCALE GENOMIC DNA]</scope>
    <source>
        <strain evidence="5">cv. Finnish</strain>
    </source>
</reference>
<dbReference type="STRING" id="29655.A0A0K9P600"/>
<evidence type="ECO:0000259" key="3">
    <source>
        <dbReference type="Pfam" id="PF25458"/>
    </source>
</evidence>
<name>A0A0K9P600_ZOSMR</name>
<dbReference type="EMBL" id="LFYR01001213">
    <property type="protein sequence ID" value="KMZ63622.1"/>
    <property type="molecule type" value="Genomic_DNA"/>
</dbReference>
<dbReference type="Proteomes" id="UP000036987">
    <property type="component" value="Unassembled WGS sequence"/>
</dbReference>
<dbReference type="PANTHER" id="PTHR20938">
    <property type="entry name" value="INTEGRATOR COMPLEX SUBUNIT 4"/>
    <property type="match status" value="1"/>
</dbReference>
<protein>
    <recommendedName>
        <fullName evidence="3">Integrator complex subunit 4/Protein SIEL C-terminal Ig-like domain-containing protein</fullName>
    </recommendedName>
</protein>
<organism evidence="4 5">
    <name type="scientific">Zostera marina</name>
    <name type="common">Eelgrass</name>
    <dbReference type="NCBI Taxonomy" id="29655"/>
    <lineage>
        <taxon>Eukaryota</taxon>
        <taxon>Viridiplantae</taxon>
        <taxon>Streptophyta</taxon>
        <taxon>Embryophyta</taxon>
        <taxon>Tracheophyta</taxon>
        <taxon>Spermatophyta</taxon>
        <taxon>Magnoliopsida</taxon>
        <taxon>Liliopsida</taxon>
        <taxon>Zosteraceae</taxon>
        <taxon>Zostera</taxon>
    </lineage>
</organism>
<dbReference type="OMA" id="IRIWIEM"/>
<dbReference type="AlphaFoldDB" id="A0A0K9P600"/>
<dbReference type="OrthoDB" id="18190at2759"/>
<evidence type="ECO:0000256" key="1">
    <source>
        <dbReference type="ARBA" id="ARBA00004123"/>
    </source>
</evidence>
<dbReference type="Pfam" id="PF25458">
    <property type="entry name" value="INTS4_C"/>
    <property type="match status" value="1"/>
</dbReference>
<keyword evidence="2" id="KW-0539">Nucleus</keyword>
<evidence type="ECO:0000256" key="2">
    <source>
        <dbReference type="ARBA" id="ARBA00023242"/>
    </source>
</evidence>
<gene>
    <name evidence="4" type="ORF">ZOSMA_3G01030</name>
</gene>
<keyword evidence="5" id="KW-1185">Reference proteome</keyword>
<proteinExistence type="predicted"/>
<accession>A0A0K9P600</accession>
<comment type="caution">
    <text evidence="4">The sequence shown here is derived from an EMBL/GenBank/DDBJ whole genome shotgun (WGS) entry which is preliminary data.</text>
</comment>
<feature type="domain" description="Integrator complex subunit 4/Protein SIEL C-terminal Ig-like" evidence="3">
    <location>
        <begin position="390"/>
        <end position="510"/>
    </location>
</feature>
<dbReference type="GO" id="GO:0005634">
    <property type="term" value="C:nucleus"/>
    <property type="evidence" value="ECO:0007669"/>
    <property type="project" value="UniProtKB-SubCell"/>
</dbReference>